<dbReference type="SUPFAM" id="SSF55190">
    <property type="entry name" value="Arginyl-tRNA synthetase (ArgRS), N-terminal 'additional' domain"/>
    <property type="match status" value="1"/>
</dbReference>
<dbReference type="InterPro" id="IPR008909">
    <property type="entry name" value="DALR_anticod-bd"/>
</dbReference>
<evidence type="ECO:0000256" key="5">
    <source>
        <dbReference type="ARBA" id="ARBA00022598"/>
    </source>
</evidence>
<protein>
    <recommendedName>
        <fullName evidence="11">Arginine--tRNA ligase</fullName>
        <ecNumber evidence="11">6.1.1.19</ecNumber>
    </recommendedName>
    <alternativeName>
        <fullName evidence="11">Arginyl-tRNA synthetase</fullName>
        <shortName evidence="11">ArgRS</shortName>
    </alternativeName>
</protein>
<dbReference type="SMART" id="SM00836">
    <property type="entry name" value="DALR_1"/>
    <property type="match status" value="1"/>
</dbReference>
<evidence type="ECO:0000256" key="1">
    <source>
        <dbReference type="ARBA" id="ARBA00004496"/>
    </source>
</evidence>
<dbReference type="SMART" id="SM01016">
    <property type="entry name" value="Arg_tRNA_synt_N"/>
    <property type="match status" value="1"/>
</dbReference>
<evidence type="ECO:0000256" key="6">
    <source>
        <dbReference type="ARBA" id="ARBA00022741"/>
    </source>
</evidence>
<comment type="caution">
    <text evidence="15">The sequence shown here is derived from an EMBL/GenBank/DDBJ whole genome shotgun (WGS) entry which is preliminary data.</text>
</comment>
<keyword evidence="4 11" id="KW-0963">Cytoplasm</keyword>
<evidence type="ECO:0000256" key="7">
    <source>
        <dbReference type="ARBA" id="ARBA00022840"/>
    </source>
</evidence>
<keyword evidence="6 11" id="KW-0547">Nucleotide-binding</keyword>
<evidence type="ECO:0000259" key="13">
    <source>
        <dbReference type="SMART" id="SM00836"/>
    </source>
</evidence>
<keyword evidence="7 11" id="KW-0067">ATP-binding</keyword>
<dbReference type="InterPro" id="IPR014729">
    <property type="entry name" value="Rossmann-like_a/b/a_fold"/>
</dbReference>
<dbReference type="GO" id="GO:0004814">
    <property type="term" value="F:arginine-tRNA ligase activity"/>
    <property type="evidence" value="ECO:0007669"/>
    <property type="project" value="UniProtKB-UniRule"/>
</dbReference>
<dbReference type="SUPFAM" id="SSF52374">
    <property type="entry name" value="Nucleotidylyl transferase"/>
    <property type="match status" value="1"/>
</dbReference>
<evidence type="ECO:0000256" key="8">
    <source>
        <dbReference type="ARBA" id="ARBA00022917"/>
    </source>
</evidence>
<dbReference type="Pfam" id="PF00750">
    <property type="entry name" value="tRNA-synt_1d"/>
    <property type="match status" value="2"/>
</dbReference>
<dbReference type="InterPro" id="IPR005148">
    <property type="entry name" value="Arg-tRNA-synth_N"/>
</dbReference>
<dbReference type="InterPro" id="IPR036695">
    <property type="entry name" value="Arg-tRNA-synth_N_sf"/>
</dbReference>
<evidence type="ECO:0000313" key="16">
    <source>
        <dbReference type="Proteomes" id="UP000460298"/>
    </source>
</evidence>
<accession>A0A833LWN1</accession>
<dbReference type="GO" id="GO:0006420">
    <property type="term" value="P:arginyl-tRNA aminoacylation"/>
    <property type="evidence" value="ECO:0007669"/>
    <property type="project" value="UniProtKB-UniRule"/>
</dbReference>
<name>A0A833LWN1_9LEPT</name>
<dbReference type="Gene3D" id="3.40.50.620">
    <property type="entry name" value="HUPs"/>
    <property type="match status" value="1"/>
</dbReference>
<evidence type="ECO:0000256" key="4">
    <source>
        <dbReference type="ARBA" id="ARBA00022490"/>
    </source>
</evidence>
<dbReference type="FunFam" id="3.40.50.620:FF:000062">
    <property type="entry name" value="Arginine--tRNA ligase"/>
    <property type="match status" value="1"/>
</dbReference>
<dbReference type="Pfam" id="PF05746">
    <property type="entry name" value="DALR_1"/>
    <property type="match status" value="1"/>
</dbReference>
<feature type="domain" description="DALR anticodon binding" evidence="13">
    <location>
        <begin position="487"/>
        <end position="610"/>
    </location>
</feature>
<gene>
    <name evidence="11" type="primary">argS</name>
    <name evidence="15" type="ORF">F9K24_12575</name>
</gene>
<organism evidence="15 16">
    <name type="scientific">Leptonema illini</name>
    <dbReference type="NCBI Taxonomy" id="183"/>
    <lineage>
        <taxon>Bacteria</taxon>
        <taxon>Pseudomonadati</taxon>
        <taxon>Spirochaetota</taxon>
        <taxon>Spirochaetia</taxon>
        <taxon>Leptospirales</taxon>
        <taxon>Leptospiraceae</taxon>
        <taxon>Leptonema</taxon>
    </lineage>
</organism>
<keyword evidence="9 11" id="KW-0030">Aminoacyl-tRNA synthetase</keyword>
<feature type="domain" description="Arginyl tRNA synthetase N-terminal" evidence="14">
    <location>
        <begin position="5"/>
        <end position="106"/>
    </location>
</feature>
<dbReference type="EC" id="6.1.1.19" evidence="11"/>
<dbReference type="EMBL" id="WBUI01000012">
    <property type="protein sequence ID" value="KAB2931761.1"/>
    <property type="molecule type" value="Genomic_DNA"/>
</dbReference>
<dbReference type="PANTHER" id="PTHR11956">
    <property type="entry name" value="ARGINYL-TRNA SYNTHETASE"/>
    <property type="match status" value="1"/>
</dbReference>
<dbReference type="InterPro" id="IPR009080">
    <property type="entry name" value="tRNAsynth_Ia_anticodon-bd"/>
</dbReference>
<evidence type="ECO:0000256" key="9">
    <source>
        <dbReference type="ARBA" id="ARBA00023146"/>
    </source>
</evidence>
<evidence type="ECO:0000259" key="14">
    <source>
        <dbReference type="SMART" id="SM01016"/>
    </source>
</evidence>
<dbReference type="GO" id="GO:0005524">
    <property type="term" value="F:ATP binding"/>
    <property type="evidence" value="ECO:0007669"/>
    <property type="project" value="UniProtKB-UniRule"/>
</dbReference>
<evidence type="ECO:0000256" key="11">
    <source>
        <dbReference type="HAMAP-Rule" id="MF_00123"/>
    </source>
</evidence>
<keyword evidence="5 11" id="KW-0436">Ligase</keyword>
<dbReference type="Gene3D" id="3.30.1360.70">
    <property type="entry name" value="Arginyl tRNA synthetase N-terminal domain"/>
    <property type="match status" value="1"/>
</dbReference>
<dbReference type="Gene3D" id="1.10.730.10">
    <property type="entry name" value="Isoleucyl-tRNA Synthetase, Domain 1"/>
    <property type="match status" value="1"/>
</dbReference>
<dbReference type="HAMAP" id="MF_00123">
    <property type="entry name" value="Arg_tRNA_synth"/>
    <property type="match status" value="1"/>
</dbReference>
<dbReference type="Pfam" id="PF03485">
    <property type="entry name" value="Arg_tRNA_synt_N"/>
    <property type="match status" value="1"/>
</dbReference>
<comment type="subcellular location">
    <subcellularLocation>
        <location evidence="1 11">Cytoplasm</location>
    </subcellularLocation>
</comment>
<reference evidence="15 16" key="1">
    <citation type="submission" date="2019-10" db="EMBL/GenBank/DDBJ databases">
        <title>Extracellular Electron Transfer in a Candidatus Methanoperedens spp. Enrichment Culture.</title>
        <authorList>
            <person name="Berger S."/>
            <person name="Rangel Shaw D."/>
            <person name="Berben T."/>
            <person name="In 'T Zandt M."/>
            <person name="Frank J."/>
            <person name="Reimann J."/>
            <person name="Jetten M.S.M."/>
            <person name="Welte C.U."/>
        </authorList>
    </citation>
    <scope>NUCLEOTIDE SEQUENCE [LARGE SCALE GENOMIC DNA]</scope>
    <source>
        <strain evidence="15">SB12</strain>
    </source>
</reference>
<evidence type="ECO:0000256" key="2">
    <source>
        <dbReference type="ARBA" id="ARBA00005594"/>
    </source>
</evidence>
<dbReference type="GO" id="GO:0005737">
    <property type="term" value="C:cytoplasm"/>
    <property type="evidence" value="ECO:0007669"/>
    <property type="project" value="UniProtKB-SubCell"/>
</dbReference>
<feature type="short sequence motif" description="'HIGH' region" evidence="11">
    <location>
        <begin position="143"/>
        <end position="153"/>
    </location>
</feature>
<comment type="similarity">
    <text evidence="2 11 12">Belongs to the class-I aminoacyl-tRNA synthetase family.</text>
</comment>
<evidence type="ECO:0000313" key="15">
    <source>
        <dbReference type="EMBL" id="KAB2931761.1"/>
    </source>
</evidence>
<sequence>MILRDLIRDLFSAALSDLAAQPVQARVENARDERFGDFACTSAMDNRLRELCGIKNPREMATKIIERLQALSVGDIAKKAGVRAATIDDIFSKVEIAGPGFINVMLQNDFLYAFTVTANAEAASYGRSQVEEPRNIVFEFVSANPTGPLNVVSARSAALGDSCCNLLEAVGEKVSREYYVNDYGNQVTLLGISCLFRTLEQEGIPMKFAVKSESGAVHPDGPGLPFPAEAYHGEYLKEIVDTIKGGIVIPVKEMDRLRELAHGNLKESDLSTKVFNDDLEGIAALFGKAAVDQFLSMQQADLESFRVRFDQFFRESSLHENGSVLKAAEDLKAYVYDDGGKKVFRSTDFGDDKDRVIVREDGRPTYLLADIAYHHTKIQRGFSHIFDIWGPDHHGYIARLAGAVKALGYPEDRFRVLIAQQVNLLENGQPVVMSKRTGKIITLRELIDEIPLDVVRYFFIMRSFEAHLDFDLAEARDTSEKNPYYYVAYAHARIRSIVQKAVERGVYAGSIPEKAPGDLEWSEERRRLLLLIARFPEEVREAALSFEPHRLIVFLYQTASALSRFYGLRENKIIDLDASTASTLLAVLQGVAVCLKRGLGLLGMEAPDRMDRAAEADTE</sequence>
<comment type="subunit">
    <text evidence="3 11">Monomer.</text>
</comment>
<keyword evidence="8 11" id="KW-0648">Protein biosynthesis</keyword>
<evidence type="ECO:0000256" key="12">
    <source>
        <dbReference type="RuleBase" id="RU363038"/>
    </source>
</evidence>
<dbReference type="InterPro" id="IPR035684">
    <property type="entry name" value="ArgRS_core"/>
</dbReference>
<dbReference type="AlphaFoldDB" id="A0A833LWN1"/>
<evidence type="ECO:0000256" key="10">
    <source>
        <dbReference type="ARBA" id="ARBA00049339"/>
    </source>
</evidence>
<dbReference type="SUPFAM" id="SSF47323">
    <property type="entry name" value="Anticodon-binding domain of a subclass of class I aminoacyl-tRNA synthetases"/>
    <property type="match status" value="1"/>
</dbReference>
<dbReference type="Proteomes" id="UP000460298">
    <property type="component" value="Unassembled WGS sequence"/>
</dbReference>
<dbReference type="CDD" id="cd00671">
    <property type="entry name" value="ArgRS_core"/>
    <property type="match status" value="1"/>
</dbReference>
<comment type="catalytic activity">
    <reaction evidence="10 11">
        <text>tRNA(Arg) + L-arginine + ATP = L-arginyl-tRNA(Arg) + AMP + diphosphate</text>
        <dbReference type="Rhea" id="RHEA:20301"/>
        <dbReference type="Rhea" id="RHEA-COMP:9658"/>
        <dbReference type="Rhea" id="RHEA-COMP:9673"/>
        <dbReference type="ChEBI" id="CHEBI:30616"/>
        <dbReference type="ChEBI" id="CHEBI:32682"/>
        <dbReference type="ChEBI" id="CHEBI:33019"/>
        <dbReference type="ChEBI" id="CHEBI:78442"/>
        <dbReference type="ChEBI" id="CHEBI:78513"/>
        <dbReference type="ChEBI" id="CHEBI:456215"/>
        <dbReference type="EC" id="6.1.1.19"/>
    </reaction>
</comment>
<dbReference type="PANTHER" id="PTHR11956:SF5">
    <property type="entry name" value="ARGININE--TRNA LIGASE, CYTOPLASMIC"/>
    <property type="match status" value="1"/>
</dbReference>
<proteinExistence type="inferred from homology"/>
<dbReference type="PRINTS" id="PR01038">
    <property type="entry name" value="TRNASYNTHARG"/>
</dbReference>
<evidence type="ECO:0000256" key="3">
    <source>
        <dbReference type="ARBA" id="ARBA00011245"/>
    </source>
</evidence>
<dbReference type="InterPro" id="IPR001278">
    <property type="entry name" value="Arg-tRNA-ligase"/>
</dbReference>